<proteinExistence type="predicted"/>
<protein>
    <submittedName>
        <fullName evidence="2">Uncharacterized protein</fullName>
    </submittedName>
</protein>
<evidence type="ECO:0000313" key="2">
    <source>
        <dbReference type="EMBL" id="QHS88313.1"/>
    </source>
</evidence>
<organism evidence="2">
    <name type="scientific">viral metagenome</name>
    <dbReference type="NCBI Taxonomy" id="1070528"/>
    <lineage>
        <taxon>unclassified sequences</taxon>
        <taxon>metagenomes</taxon>
        <taxon>organismal metagenomes</taxon>
    </lineage>
</organism>
<sequence length="87" mass="10178">MKSRLHVRSLRKSIKNRKSKKGGGFFTKKTLDDNRRNCLNYNTAKNQKRLDYQCDDKKHLKSTMYPGYFNRMMDNKGTQIGTSTLGL</sequence>
<feature type="region of interest" description="Disordered" evidence="1">
    <location>
        <begin position="1"/>
        <end position="27"/>
    </location>
</feature>
<name>A0A6C0BA24_9ZZZZ</name>
<dbReference type="EMBL" id="MN739095">
    <property type="protein sequence ID" value="QHS88313.1"/>
    <property type="molecule type" value="Genomic_DNA"/>
</dbReference>
<evidence type="ECO:0000256" key="1">
    <source>
        <dbReference type="SAM" id="MobiDB-lite"/>
    </source>
</evidence>
<dbReference type="AlphaFoldDB" id="A0A6C0BA24"/>
<feature type="compositionally biased region" description="Basic residues" evidence="1">
    <location>
        <begin position="1"/>
        <end position="21"/>
    </location>
</feature>
<reference evidence="2" key="1">
    <citation type="journal article" date="2020" name="Nature">
        <title>Giant virus diversity and host interactions through global metagenomics.</title>
        <authorList>
            <person name="Schulz F."/>
            <person name="Roux S."/>
            <person name="Paez-Espino D."/>
            <person name="Jungbluth S."/>
            <person name="Walsh D.A."/>
            <person name="Denef V.J."/>
            <person name="McMahon K.D."/>
            <person name="Konstantinidis K.T."/>
            <person name="Eloe-Fadrosh E.A."/>
            <person name="Kyrpides N.C."/>
            <person name="Woyke T."/>
        </authorList>
    </citation>
    <scope>NUCLEOTIDE SEQUENCE</scope>
    <source>
        <strain evidence="2">GVMAG-M-3300010158-55</strain>
    </source>
</reference>
<accession>A0A6C0BA24</accession>